<dbReference type="RefSeq" id="WP_114643500.1">
    <property type="nucleotide sequence ID" value="NZ_JAACIO010000010.1"/>
</dbReference>
<feature type="domain" description="Amidohydrolase-related" evidence="1">
    <location>
        <begin position="172"/>
        <end position="360"/>
    </location>
</feature>
<organism evidence="2 3">
    <name type="scientific">Psychrilyobacter piezotolerans</name>
    <dbReference type="NCBI Taxonomy" id="2293438"/>
    <lineage>
        <taxon>Bacteria</taxon>
        <taxon>Fusobacteriati</taxon>
        <taxon>Fusobacteriota</taxon>
        <taxon>Fusobacteriia</taxon>
        <taxon>Fusobacteriales</taxon>
        <taxon>Fusobacteriaceae</taxon>
        <taxon>Psychrilyobacter</taxon>
    </lineage>
</organism>
<comment type="caution">
    <text evidence="2">The sequence shown here is derived from an EMBL/GenBank/DDBJ whole genome shotgun (WGS) entry which is preliminary data.</text>
</comment>
<dbReference type="InterPro" id="IPR032466">
    <property type="entry name" value="Metal_Hydrolase"/>
</dbReference>
<dbReference type="Gene3D" id="3.20.20.140">
    <property type="entry name" value="Metal-dependent hydrolases"/>
    <property type="match status" value="1"/>
</dbReference>
<reference evidence="2 3" key="1">
    <citation type="submission" date="2018-08" db="EMBL/GenBank/DDBJ databases">
        <title>Draft genome sequence of Psychrilyobacter sp. strain SD5 isolated from Black Sea water.</title>
        <authorList>
            <person name="Yadav S."/>
            <person name="Villanueva L."/>
            <person name="Damste J.S.S."/>
        </authorList>
    </citation>
    <scope>NUCLEOTIDE SEQUENCE [LARGE SCALE GENOMIC DNA]</scope>
    <source>
        <strain evidence="2 3">SD5</strain>
    </source>
</reference>
<dbReference type="InterPro" id="IPR006680">
    <property type="entry name" value="Amidohydro-rel"/>
</dbReference>
<protein>
    <recommendedName>
        <fullName evidence="1">Amidohydrolase-related domain-containing protein</fullName>
    </recommendedName>
</protein>
<evidence type="ECO:0000313" key="3">
    <source>
        <dbReference type="Proteomes" id="UP000263486"/>
    </source>
</evidence>
<dbReference type="SUPFAM" id="SSF51556">
    <property type="entry name" value="Metallo-dependent hydrolases"/>
    <property type="match status" value="1"/>
</dbReference>
<keyword evidence="3" id="KW-1185">Reference proteome</keyword>
<accession>A0ABX9KDN1</accession>
<name>A0ABX9KDN1_9FUSO</name>
<evidence type="ECO:0000313" key="2">
    <source>
        <dbReference type="EMBL" id="REI39657.1"/>
    </source>
</evidence>
<gene>
    <name evidence="2" type="ORF">DYH56_14005</name>
</gene>
<evidence type="ECO:0000259" key="1">
    <source>
        <dbReference type="Pfam" id="PF04909"/>
    </source>
</evidence>
<dbReference type="Proteomes" id="UP000263486">
    <property type="component" value="Unassembled WGS sequence"/>
</dbReference>
<proteinExistence type="predicted"/>
<dbReference type="Pfam" id="PF04909">
    <property type="entry name" value="Amidohydro_2"/>
    <property type="match status" value="1"/>
</dbReference>
<dbReference type="EMBL" id="QUAJ01000036">
    <property type="protein sequence ID" value="REI39657.1"/>
    <property type="molecule type" value="Genomic_DNA"/>
</dbReference>
<sequence>MKEFIDSHCHIFNIVDIPLYETIQGKVNFNTFSKLFFVPLAGGLYAANKIKEIEKKKDFIKFFERSLEESIFKFEKHLLDLTGGNTDILITPLIMDFDYVKEDGDNFSNLKAQTERLLNAVDKASAKLKIKICPFIGFDLRKLRYADGLQQIQNLWKTYGSSPQNTTIKEIKNGSILGIKLYPPMGFNPYPANKERYLEFYRWCIEKDIPITVHCQEGSYGGGSTKKEIKNFTNPLNWLKLFSDNPDLKNLKINFAHFGGEDGVEDMLDPLKFWVGGIDKNSWTYTIIKLLQKYPNTYSDISGYNYGKDKLNDFSSNLRKVIEFDYKGQFTEGEFRLKDKLLWGSDVPMVLSEDSYEGHYKNYFNQFDKVVKSASISNLHKKEFLENLVMNNPKEFLNLK</sequence>